<keyword evidence="2" id="KW-1208">Phospholipid metabolism</keyword>
<evidence type="ECO:0000256" key="2">
    <source>
        <dbReference type="ARBA" id="ARBA00023264"/>
    </source>
</evidence>
<dbReference type="Pfam" id="PF01633">
    <property type="entry name" value="Choline_kinase"/>
    <property type="match status" value="1"/>
</dbReference>
<keyword evidence="5" id="KW-1185">Reference proteome</keyword>
<dbReference type="InterPro" id="IPR011009">
    <property type="entry name" value="Kinase-like_dom_sf"/>
</dbReference>
<reference evidence="4 5" key="1">
    <citation type="submission" date="2014-03" db="EMBL/GenBank/DDBJ databases">
        <title>Draft genome of the hookworm Oesophagostomum dentatum.</title>
        <authorList>
            <person name="Mitreva M."/>
        </authorList>
    </citation>
    <scope>NUCLEOTIDE SEQUENCE [LARGE SCALE GENOMIC DNA]</scope>
    <source>
        <strain evidence="4 5">OD-Hann</strain>
    </source>
</reference>
<accession>A0A0B1S0I1</accession>
<evidence type="ECO:0000256" key="1">
    <source>
        <dbReference type="ARBA" id="ARBA00023209"/>
    </source>
</evidence>
<keyword evidence="1" id="KW-0594">Phospholipid biosynthesis</keyword>
<dbReference type="EMBL" id="KN610784">
    <property type="protein sequence ID" value="KHJ77416.1"/>
    <property type="molecule type" value="Genomic_DNA"/>
</dbReference>
<dbReference type="Proteomes" id="UP000053660">
    <property type="component" value="Unassembled WGS sequence"/>
</dbReference>
<name>A0A0B1S0I1_OESDE</name>
<dbReference type="GO" id="GO:0004305">
    <property type="term" value="F:ethanolamine kinase activity"/>
    <property type="evidence" value="ECO:0007669"/>
    <property type="project" value="TreeGrafter"/>
</dbReference>
<evidence type="ECO:0000256" key="3">
    <source>
        <dbReference type="ARBA" id="ARBA00038211"/>
    </source>
</evidence>
<feature type="non-terminal residue" evidence="4">
    <location>
        <position position="200"/>
    </location>
</feature>
<dbReference type="PANTHER" id="PTHR22603:SF93">
    <property type="entry name" value="RE24176P"/>
    <property type="match status" value="1"/>
</dbReference>
<gene>
    <name evidence="4" type="ORF">OESDEN_22964</name>
</gene>
<protein>
    <submittedName>
        <fullName evidence="4">Choline/ethanolamine kinase</fullName>
    </submittedName>
</protein>
<dbReference type="SUPFAM" id="SSF56112">
    <property type="entry name" value="Protein kinase-like (PK-like)"/>
    <property type="match status" value="1"/>
</dbReference>
<keyword evidence="1" id="KW-0444">Lipid biosynthesis</keyword>
<evidence type="ECO:0000313" key="5">
    <source>
        <dbReference type="Proteomes" id="UP000053660"/>
    </source>
</evidence>
<evidence type="ECO:0000313" key="4">
    <source>
        <dbReference type="EMBL" id="KHJ77416.1"/>
    </source>
</evidence>
<comment type="similarity">
    <text evidence="3">Belongs to the choline/ethanolamine kinase family.</text>
</comment>
<dbReference type="OrthoDB" id="3649325at2759"/>
<dbReference type="AlphaFoldDB" id="A0A0B1S0I1"/>
<dbReference type="GO" id="GO:0004103">
    <property type="term" value="F:choline kinase activity"/>
    <property type="evidence" value="ECO:0007669"/>
    <property type="project" value="TreeGrafter"/>
</dbReference>
<dbReference type="Gene3D" id="3.90.1200.10">
    <property type="match status" value="1"/>
</dbReference>
<dbReference type="GO" id="GO:0005737">
    <property type="term" value="C:cytoplasm"/>
    <property type="evidence" value="ECO:0007669"/>
    <property type="project" value="TreeGrafter"/>
</dbReference>
<organism evidence="4 5">
    <name type="scientific">Oesophagostomum dentatum</name>
    <name type="common">Nodular worm</name>
    <dbReference type="NCBI Taxonomy" id="61180"/>
    <lineage>
        <taxon>Eukaryota</taxon>
        <taxon>Metazoa</taxon>
        <taxon>Ecdysozoa</taxon>
        <taxon>Nematoda</taxon>
        <taxon>Chromadorea</taxon>
        <taxon>Rhabditida</taxon>
        <taxon>Rhabditina</taxon>
        <taxon>Rhabditomorpha</taxon>
        <taxon>Strongyloidea</taxon>
        <taxon>Strongylidae</taxon>
        <taxon>Oesophagostomum</taxon>
    </lineage>
</organism>
<dbReference type="PANTHER" id="PTHR22603">
    <property type="entry name" value="CHOLINE/ETHANOALAMINE KINASE"/>
    <property type="match status" value="1"/>
</dbReference>
<sequence>MMREWLLLYEEQGNPPVQMKTSTFQLHPNTFPSTVSTAELAREIDFVEEFLASDPSPIVFCHNDLTSGNMLLSSEAKENVKPLYSEDILAKRKAGRKDKDVTLTLVDFEFSSYNYRGFDLANYFCAAAIEHNIREFPHYKIDLVKMQNRSVKLEFCKEYVKEARKLNIQIKSEYSLLREINQFAPIVHLFWAIFNLYCEK</sequence>
<proteinExistence type="inferred from homology"/>
<dbReference type="GO" id="GO:0006646">
    <property type="term" value="P:phosphatidylethanolamine biosynthetic process"/>
    <property type="evidence" value="ECO:0007669"/>
    <property type="project" value="TreeGrafter"/>
</dbReference>
<keyword evidence="4" id="KW-0418">Kinase</keyword>
<keyword evidence="4" id="KW-0808">Transferase</keyword>
<keyword evidence="1" id="KW-0443">Lipid metabolism</keyword>